<dbReference type="GO" id="GO:1990738">
    <property type="term" value="F:pseudouridine 5'-phosphatase activity"/>
    <property type="evidence" value="ECO:0007669"/>
    <property type="project" value="EnsemblFungi"/>
</dbReference>
<dbReference type="Proteomes" id="UP000094385">
    <property type="component" value="Unassembled WGS sequence"/>
</dbReference>
<dbReference type="AlphaFoldDB" id="A0A1E3QD04"/>
<dbReference type="Pfam" id="PF00702">
    <property type="entry name" value="Hydrolase"/>
    <property type="match status" value="1"/>
</dbReference>
<gene>
    <name evidence="1" type="ORF">LIPSTDRAFT_103025</name>
</gene>
<evidence type="ECO:0000313" key="1">
    <source>
        <dbReference type="EMBL" id="ODQ74972.1"/>
    </source>
</evidence>
<dbReference type="GO" id="GO:0008253">
    <property type="term" value="F:5'-nucleotidase activity"/>
    <property type="evidence" value="ECO:0007669"/>
    <property type="project" value="EnsemblFungi"/>
</dbReference>
<dbReference type="Gene3D" id="1.10.150.240">
    <property type="entry name" value="Putative phosphatase, domain 2"/>
    <property type="match status" value="1"/>
</dbReference>
<name>A0A1E3QD04_LIPST</name>
<accession>A0A1E3QD04</accession>
<dbReference type="Gene3D" id="3.40.50.1000">
    <property type="entry name" value="HAD superfamily/HAD-like"/>
    <property type="match status" value="1"/>
</dbReference>
<dbReference type="SFLD" id="SFLDG01129">
    <property type="entry name" value="C1.5:_HAD__Beta-PGM__Phosphata"/>
    <property type="match status" value="1"/>
</dbReference>
<dbReference type="NCBIfam" id="TIGR01509">
    <property type="entry name" value="HAD-SF-IA-v3"/>
    <property type="match status" value="1"/>
</dbReference>
<dbReference type="InterPro" id="IPR036412">
    <property type="entry name" value="HAD-like_sf"/>
</dbReference>
<dbReference type="EMBL" id="KV454291">
    <property type="protein sequence ID" value="ODQ74972.1"/>
    <property type="molecule type" value="Genomic_DNA"/>
</dbReference>
<protein>
    <submittedName>
        <fullName evidence="1">Uncharacterized protein</fullName>
    </submittedName>
</protein>
<sequence>MSEIRQRPKIRACIFDMDGLLINSEDIYTEVTNSVLKEHGKPMLPWSVKADLQGRPGTEATARFLAWSQLPYSPEELYATFAERQKTRWKDTVPMFGAVELLNKLKEKKVPIALATSSHRGNYLLKTAHLGHMFSLFDDANTVLGDDPRIPKGRGKPEPDIWLVALETLNSMLPDHLERIKPEECLVFEDGIPGLMGAKKAGCQVVWVPDPNILKVFEDTKHEIVGEWGEILPRLDALDFVKYGL</sequence>
<dbReference type="PANTHER" id="PTHR18901">
    <property type="entry name" value="2-DEOXYGLUCOSE-6-PHOSPHATE PHOSPHATASE 2"/>
    <property type="match status" value="1"/>
</dbReference>
<dbReference type="InterPro" id="IPR023198">
    <property type="entry name" value="PGP-like_dom2"/>
</dbReference>
<dbReference type="InterPro" id="IPR006439">
    <property type="entry name" value="HAD-SF_hydro_IA"/>
</dbReference>
<dbReference type="SFLD" id="SFLDS00003">
    <property type="entry name" value="Haloacid_Dehalogenase"/>
    <property type="match status" value="1"/>
</dbReference>
<dbReference type="FunFam" id="1.10.150.240:FF:000001">
    <property type="entry name" value="Haloacid dehalogenase-like hydrolase domain"/>
    <property type="match status" value="1"/>
</dbReference>
<dbReference type="PANTHER" id="PTHR18901:SF38">
    <property type="entry name" value="PSEUDOURIDINE-5'-PHOSPHATASE"/>
    <property type="match status" value="1"/>
</dbReference>
<dbReference type="OrthoDB" id="40579at2759"/>
<dbReference type="STRING" id="675824.A0A1E3QD04"/>
<keyword evidence="2" id="KW-1185">Reference proteome</keyword>
<reference evidence="1 2" key="1">
    <citation type="journal article" date="2016" name="Proc. Natl. Acad. Sci. U.S.A.">
        <title>Comparative genomics of biotechnologically important yeasts.</title>
        <authorList>
            <person name="Riley R."/>
            <person name="Haridas S."/>
            <person name="Wolfe K.H."/>
            <person name="Lopes M.R."/>
            <person name="Hittinger C.T."/>
            <person name="Goeker M."/>
            <person name="Salamov A.A."/>
            <person name="Wisecaver J.H."/>
            <person name="Long T.M."/>
            <person name="Calvey C.H."/>
            <person name="Aerts A.L."/>
            <person name="Barry K.W."/>
            <person name="Choi C."/>
            <person name="Clum A."/>
            <person name="Coughlan A.Y."/>
            <person name="Deshpande S."/>
            <person name="Douglass A.P."/>
            <person name="Hanson S.J."/>
            <person name="Klenk H.-P."/>
            <person name="LaButti K.M."/>
            <person name="Lapidus A."/>
            <person name="Lindquist E.A."/>
            <person name="Lipzen A.M."/>
            <person name="Meier-Kolthoff J.P."/>
            <person name="Ohm R.A."/>
            <person name="Otillar R.P."/>
            <person name="Pangilinan J.L."/>
            <person name="Peng Y."/>
            <person name="Rokas A."/>
            <person name="Rosa C.A."/>
            <person name="Scheuner C."/>
            <person name="Sibirny A.A."/>
            <person name="Slot J.C."/>
            <person name="Stielow J.B."/>
            <person name="Sun H."/>
            <person name="Kurtzman C.P."/>
            <person name="Blackwell M."/>
            <person name="Grigoriev I.V."/>
            <person name="Jeffries T.W."/>
        </authorList>
    </citation>
    <scope>NUCLEOTIDE SEQUENCE [LARGE SCALE GENOMIC DNA]</scope>
    <source>
        <strain evidence="1 2">NRRL Y-11557</strain>
    </source>
</reference>
<organism evidence="1 2">
    <name type="scientific">Lipomyces starkeyi NRRL Y-11557</name>
    <dbReference type="NCBI Taxonomy" id="675824"/>
    <lineage>
        <taxon>Eukaryota</taxon>
        <taxon>Fungi</taxon>
        <taxon>Dikarya</taxon>
        <taxon>Ascomycota</taxon>
        <taxon>Saccharomycotina</taxon>
        <taxon>Lipomycetes</taxon>
        <taxon>Lipomycetales</taxon>
        <taxon>Lipomycetaceae</taxon>
        <taxon>Lipomyces</taxon>
    </lineage>
</organism>
<dbReference type="InterPro" id="IPR023214">
    <property type="entry name" value="HAD_sf"/>
</dbReference>
<proteinExistence type="predicted"/>
<dbReference type="SUPFAM" id="SSF56784">
    <property type="entry name" value="HAD-like"/>
    <property type="match status" value="1"/>
</dbReference>
<evidence type="ECO:0000313" key="2">
    <source>
        <dbReference type="Proteomes" id="UP000094385"/>
    </source>
</evidence>